<dbReference type="RefSeq" id="WP_028071199.1">
    <property type="nucleotide sequence ID" value="NZ_JBEOQA010000002.1"/>
</dbReference>
<evidence type="ECO:0000259" key="3">
    <source>
        <dbReference type="Pfam" id="PF00144"/>
    </source>
</evidence>
<dbReference type="EMBL" id="LR590484">
    <property type="protein sequence ID" value="VTR48937.1"/>
    <property type="molecule type" value="Genomic_DNA"/>
</dbReference>
<keyword evidence="2" id="KW-0472">Membrane</keyword>
<sequence>MKNLHYCTILLVVLGVNLVLLQDTYAQSRKQRVEHFLTQAMVKERIPGLAYAILEDNKIAMKGTLGMADLSWNQPVSTKTAFQLASVSKIYTGALLARLFSKGIFSPESKLENLIDSIPDNWKNITLLQLATHQSGIQIGNFGEAKDGKEAFEIAKKQPFQFAPGDSENYVSSDYWILQYVIENKMGKPYFEVLKEYITTPLGMGHTFVDYWRGGHVLFSEIIPQKATIYHAASDPERYIEGIFPFVSTGYAAGGIYTSLDDMITLQRALHDTSFIEIKYAKLIFSAQPLKSKMGTFGLGTMVYNYDGHPVVGHSGGPALADVCYFEKEGITVIILTNQRGFYPYLAKSVASFFIPGLKMEVPPSR</sequence>
<dbReference type="AlphaFoldDB" id="A0A4U9VRG8"/>
<keyword evidence="7" id="KW-1185">Reference proteome</keyword>
<keyword evidence="5" id="KW-0378">Hydrolase</keyword>
<dbReference type="STRING" id="1123265.GCA_000686625_04610"/>
<evidence type="ECO:0000313" key="4">
    <source>
        <dbReference type="EMBL" id="MEZ0454722.1"/>
    </source>
</evidence>
<dbReference type="PANTHER" id="PTHR46825">
    <property type="entry name" value="D-ALANYL-D-ALANINE-CARBOXYPEPTIDASE/ENDOPEPTIDASE AMPH"/>
    <property type="match status" value="1"/>
</dbReference>
<evidence type="ECO:0000313" key="6">
    <source>
        <dbReference type="Proteomes" id="UP000308196"/>
    </source>
</evidence>
<dbReference type="PANTHER" id="PTHR46825:SF11">
    <property type="entry name" value="PENICILLIN-BINDING PROTEIN 4"/>
    <property type="match status" value="1"/>
</dbReference>
<dbReference type="GeneID" id="78464428"/>
<dbReference type="InterPro" id="IPR012338">
    <property type="entry name" value="Beta-lactam/transpept-like"/>
</dbReference>
<name>A0A4U9VRG8_9SPHI</name>
<gene>
    <name evidence="5" type="primary">ampC_2</name>
    <name evidence="4" type="ORF">ABTW24_24250</name>
    <name evidence="5" type="ORF">NCTC11429_03785</name>
</gene>
<reference evidence="5 6" key="1">
    <citation type="submission" date="2019-05" db="EMBL/GenBank/DDBJ databases">
        <authorList>
            <consortium name="Pathogen Informatics"/>
        </authorList>
    </citation>
    <scope>NUCLEOTIDE SEQUENCE [LARGE SCALE GENOMIC DNA]</scope>
    <source>
        <strain evidence="5 6">NCTC11429</strain>
    </source>
</reference>
<dbReference type="EC" id="3.5.2.6" evidence="5"/>
<dbReference type="SUPFAM" id="SSF56601">
    <property type="entry name" value="beta-lactamase/transpeptidase-like"/>
    <property type="match status" value="1"/>
</dbReference>
<dbReference type="GO" id="GO:0016020">
    <property type="term" value="C:membrane"/>
    <property type="evidence" value="ECO:0007669"/>
    <property type="project" value="UniProtKB-SubCell"/>
</dbReference>
<dbReference type="Pfam" id="PF00144">
    <property type="entry name" value="Beta-lactamase"/>
    <property type="match status" value="1"/>
</dbReference>
<comment type="subcellular location">
    <subcellularLocation>
        <location evidence="1">Membrane</location>
    </subcellularLocation>
</comment>
<evidence type="ECO:0000256" key="2">
    <source>
        <dbReference type="ARBA" id="ARBA00023136"/>
    </source>
</evidence>
<reference evidence="4 7" key="2">
    <citation type="submission" date="2024-06" db="EMBL/GenBank/DDBJ databases">
        <title>Soil Sphingobacterium thalpophilum.</title>
        <authorList>
            <person name="Yang J."/>
            <person name="Li J."/>
        </authorList>
    </citation>
    <scope>NUCLEOTIDE SEQUENCE [LARGE SCALE GENOMIC DNA]</scope>
    <source>
        <strain evidence="4 7">22g91tb</strain>
    </source>
</reference>
<dbReference type="Gene3D" id="3.40.710.10">
    <property type="entry name" value="DD-peptidase/beta-lactamase superfamily"/>
    <property type="match status" value="1"/>
</dbReference>
<dbReference type="Proteomes" id="UP000308196">
    <property type="component" value="Chromosome"/>
</dbReference>
<accession>A0A4U9VRG8</accession>
<proteinExistence type="predicted"/>
<dbReference type="EMBL" id="JBEOQB010000009">
    <property type="protein sequence ID" value="MEZ0454722.1"/>
    <property type="molecule type" value="Genomic_DNA"/>
</dbReference>
<protein>
    <submittedName>
        <fullName evidence="5">Beta-lactamase</fullName>
        <ecNumber evidence="5">3.5.2.6</ecNumber>
    </submittedName>
    <submittedName>
        <fullName evidence="4">Serine hydrolase domain-containing protein</fullName>
        <ecNumber evidence="4">3.1.1.103</ecNumber>
    </submittedName>
</protein>
<feature type="domain" description="Beta-lactamase-related" evidence="3">
    <location>
        <begin position="35"/>
        <end position="342"/>
    </location>
</feature>
<evidence type="ECO:0000313" key="5">
    <source>
        <dbReference type="EMBL" id="VTR48937.1"/>
    </source>
</evidence>
<dbReference type="KEGG" id="stha:NCTC11429_03785"/>
<dbReference type="GO" id="GO:0008800">
    <property type="term" value="F:beta-lactamase activity"/>
    <property type="evidence" value="ECO:0007669"/>
    <property type="project" value="UniProtKB-EC"/>
</dbReference>
<dbReference type="InterPro" id="IPR001466">
    <property type="entry name" value="Beta-lactam-related"/>
</dbReference>
<dbReference type="EC" id="3.1.1.103" evidence="4"/>
<evidence type="ECO:0000256" key="1">
    <source>
        <dbReference type="ARBA" id="ARBA00004370"/>
    </source>
</evidence>
<evidence type="ECO:0000313" key="7">
    <source>
        <dbReference type="Proteomes" id="UP001566204"/>
    </source>
</evidence>
<dbReference type="Proteomes" id="UP001566204">
    <property type="component" value="Unassembled WGS sequence"/>
</dbReference>
<organism evidence="5 6">
    <name type="scientific">Sphingobacterium thalpophilum</name>
    <dbReference type="NCBI Taxonomy" id="259"/>
    <lineage>
        <taxon>Bacteria</taxon>
        <taxon>Pseudomonadati</taxon>
        <taxon>Bacteroidota</taxon>
        <taxon>Sphingobacteriia</taxon>
        <taxon>Sphingobacteriales</taxon>
        <taxon>Sphingobacteriaceae</taxon>
        <taxon>Sphingobacterium</taxon>
    </lineage>
</organism>
<dbReference type="InterPro" id="IPR050491">
    <property type="entry name" value="AmpC-like"/>
</dbReference>